<protein>
    <submittedName>
        <fullName evidence="2">Uncharacterized protein</fullName>
    </submittedName>
</protein>
<dbReference type="AlphaFoldDB" id="A0A6F8VD19"/>
<feature type="region of interest" description="Disordered" evidence="1">
    <location>
        <begin position="1"/>
        <end position="106"/>
    </location>
</feature>
<organism evidence="2 3">
    <name type="scientific">Sulfurimicrobium lacus</name>
    <dbReference type="NCBI Taxonomy" id="2715678"/>
    <lineage>
        <taxon>Bacteria</taxon>
        <taxon>Pseudomonadati</taxon>
        <taxon>Pseudomonadota</taxon>
        <taxon>Betaproteobacteria</taxon>
        <taxon>Nitrosomonadales</taxon>
        <taxon>Sulfuricellaceae</taxon>
        <taxon>Sulfurimicrobium</taxon>
    </lineage>
</organism>
<dbReference type="EMBL" id="AP022853">
    <property type="protein sequence ID" value="BCB27230.1"/>
    <property type="molecule type" value="Genomic_DNA"/>
</dbReference>
<gene>
    <name evidence="2" type="ORF">SKTS_21160</name>
</gene>
<feature type="compositionally biased region" description="Basic and acidic residues" evidence="1">
    <location>
        <begin position="41"/>
        <end position="51"/>
    </location>
</feature>
<proteinExistence type="predicted"/>
<evidence type="ECO:0000313" key="3">
    <source>
        <dbReference type="Proteomes" id="UP000502260"/>
    </source>
</evidence>
<sequence>MSRHASRLRQPPPRANSHHNWDARRFSVRSGPCKARRHNRKDVARLKKEVPAGKIFPPLPPARSRHSQRHLRASSRGRTRRAEKTDSQAGTPRASRNEDKNGSGNEAGIVMTNAVAAATVLTRAEALPCMRRFHDVQKTNPITYVRQRTDRIL</sequence>
<name>A0A6F8VD19_9PROT</name>
<evidence type="ECO:0000313" key="2">
    <source>
        <dbReference type="EMBL" id="BCB27230.1"/>
    </source>
</evidence>
<evidence type="ECO:0000256" key="1">
    <source>
        <dbReference type="SAM" id="MobiDB-lite"/>
    </source>
</evidence>
<dbReference type="KEGG" id="slac:SKTS_21160"/>
<keyword evidence="3" id="KW-1185">Reference proteome</keyword>
<accession>A0A6F8VD19</accession>
<feature type="compositionally biased region" description="Basic residues" evidence="1">
    <location>
        <begin position="63"/>
        <end position="79"/>
    </location>
</feature>
<dbReference type="Proteomes" id="UP000502260">
    <property type="component" value="Chromosome"/>
</dbReference>
<reference evidence="3" key="1">
    <citation type="submission" date="2020-03" db="EMBL/GenBank/DDBJ databases">
        <title>Complete genome sequence of sulfur-oxidizing bacterium skT11.</title>
        <authorList>
            <person name="Kanda M."/>
            <person name="Kojima H."/>
            <person name="Fukui M."/>
        </authorList>
    </citation>
    <scope>NUCLEOTIDE SEQUENCE [LARGE SCALE GENOMIC DNA]</scope>
    <source>
        <strain evidence="3">skT11</strain>
    </source>
</reference>